<reference evidence="2" key="1">
    <citation type="journal article" date="2022" name="G3 (Bethesda)">
        <title>High quality genome of the basidiomycete yeast Dioszegia hungarica PDD-24b-2 isolated from cloud water.</title>
        <authorList>
            <person name="Jarrige D."/>
            <person name="Haridas S."/>
            <person name="Bleykasten-Grosshans C."/>
            <person name="Joly M."/>
            <person name="Nadalig T."/>
            <person name="Sancelme M."/>
            <person name="Vuilleumier S."/>
            <person name="Grigoriev I.V."/>
            <person name="Amato P."/>
            <person name="Bringel F."/>
        </authorList>
    </citation>
    <scope>NUCLEOTIDE SEQUENCE</scope>
    <source>
        <strain evidence="2">PDD-24b-2</strain>
    </source>
</reference>
<protein>
    <submittedName>
        <fullName evidence="2">Uncharacterized protein</fullName>
    </submittedName>
</protein>
<evidence type="ECO:0000313" key="3">
    <source>
        <dbReference type="Proteomes" id="UP001164286"/>
    </source>
</evidence>
<dbReference type="AlphaFoldDB" id="A0AA38LRD1"/>
<dbReference type="EMBL" id="JAKWFO010000014">
    <property type="protein sequence ID" value="KAI9632835.1"/>
    <property type="molecule type" value="Genomic_DNA"/>
</dbReference>
<dbReference type="RefSeq" id="XP_052942612.1">
    <property type="nucleotide sequence ID" value="XM_053091460.1"/>
</dbReference>
<feature type="signal peptide" evidence="1">
    <location>
        <begin position="1"/>
        <end position="20"/>
    </location>
</feature>
<accession>A0AA38LRD1</accession>
<sequence>MRLSTFITSLFLVLPALVAADKNIIITTSTGDQTLHIAGGAFTRLTFEYMSPDLYKLVQADDRHDDGWQAGNGSFDHDDRLCHLTGALDQTAIDGSGQAFWNIAPKASSGANSCKAAKLGIQLVCGDDVRCWN</sequence>
<keyword evidence="1" id="KW-0732">Signal</keyword>
<comment type="caution">
    <text evidence="2">The sequence shown here is derived from an EMBL/GenBank/DDBJ whole genome shotgun (WGS) entry which is preliminary data.</text>
</comment>
<evidence type="ECO:0000256" key="1">
    <source>
        <dbReference type="SAM" id="SignalP"/>
    </source>
</evidence>
<dbReference type="GeneID" id="77730665"/>
<gene>
    <name evidence="2" type="ORF">MKK02DRAFT_41147</name>
</gene>
<keyword evidence="3" id="KW-1185">Reference proteome</keyword>
<proteinExistence type="predicted"/>
<evidence type="ECO:0000313" key="2">
    <source>
        <dbReference type="EMBL" id="KAI9632835.1"/>
    </source>
</evidence>
<dbReference type="Proteomes" id="UP001164286">
    <property type="component" value="Unassembled WGS sequence"/>
</dbReference>
<name>A0AA38LRD1_9TREE</name>
<organism evidence="2 3">
    <name type="scientific">Dioszegia hungarica</name>
    <dbReference type="NCBI Taxonomy" id="4972"/>
    <lineage>
        <taxon>Eukaryota</taxon>
        <taxon>Fungi</taxon>
        <taxon>Dikarya</taxon>
        <taxon>Basidiomycota</taxon>
        <taxon>Agaricomycotina</taxon>
        <taxon>Tremellomycetes</taxon>
        <taxon>Tremellales</taxon>
        <taxon>Bulleribasidiaceae</taxon>
        <taxon>Dioszegia</taxon>
    </lineage>
</organism>
<feature type="chain" id="PRO_5041412441" evidence="1">
    <location>
        <begin position="21"/>
        <end position="133"/>
    </location>
</feature>